<evidence type="ECO:0000256" key="1">
    <source>
        <dbReference type="ARBA" id="ARBA00023015"/>
    </source>
</evidence>
<keyword evidence="5" id="KW-1185">Reference proteome</keyword>
<accession>A0A0K9PAH6</accession>
<keyword evidence="1" id="KW-0805">Transcription regulation</keyword>
<gene>
    <name evidence="4" type="ORF">ZOSMA_302G00100</name>
</gene>
<evidence type="ECO:0000256" key="2">
    <source>
        <dbReference type="ARBA" id="ARBA00023163"/>
    </source>
</evidence>
<comment type="similarity">
    <text evidence="3">Belongs to the GRAS family.</text>
</comment>
<reference evidence="5" key="1">
    <citation type="journal article" date="2016" name="Nature">
        <title>The genome of the seagrass Zostera marina reveals angiosperm adaptation to the sea.</title>
        <authorList>
            <person name="Olsen J.L."/>
            <person name="Rouze P."/>
            <person name="Verhelst B."/>
            <person name="Lin Y.-C."/>
            <person name="Bayer T."/>
            <person name="Collen J."/>
            <person name="Dattolo E."/>
            <person name="De Paoli E."/>
            <person name="Dittami S."/>
            <person name="Maumus F."/>
            <person name="Michel G."/>
            <person name="Kersting A."/>
            <person name="Lauritano C."/>
            <person name="Lohaus R."/>
            <person name="Toepel M."/>
            <person name="Tonon T."/>
            <person name="Vanneste K."/>
            <person name="Amirebrahimi M."/>
            <person name="Brakel J."/>
            <person name="Bostroem C."/>
            <person name="Chovatia M."/>
            <person name="Grimwood J."/>
            <person name="Jenkins J.W."/>
            <person name="Jueterbock A."/>
            <person name="Mraz A."/>
            <person name="Stam W.T."/>
            <person name="Tice H."/>
            <person name="Bornberg-Bauer E."/>
            <person name="Green P.J."/>
            <person name="Pearson G.A."/>
            <person name="Procaccini G."/>
            <person name="Duarte C.M."/>
            <person name="Schmutz J."/>
            <person name="Reusch T.B.H."/>
            <person name="Van de Peer Y."/>
        </authorList>
    </citation>
    <scope>NUCLEOTIDE SEQUENCE [LARGE SCALE GENOMIC DNA]</scope>
    <source>
        <strain evidence="5">cv. Finnish</strain>
    </source>
</reference>
<evidence type="ECO:0000256" key="3">
    <source>
        <dbReference type="PROSITE-ProRule" id="PRU01191"/>
    </source>
</evidence>
<comment type="caution">
    <text evidence="4">The sequence shown here is derived from an EMBL/GenBank/DDBJ whole genome shotgun (WGS) entry which is preliminary data.</text>
</comment>
<comment type="caution">
    <text evidence="3">Lacks conserved residue(s) required for the propagation of feature annotation.</text>
</comment>
<protein>
    <submittedName>
        <fullName evidence="4">Uncharacterized protein</fullName>
    </submittedName>
</protein>
<keyword evidence="2" id="KW-0804">Transcription</keyword>
<dbReference type="AlphaFoldDB" id="A0A0K9PAH6"/>
<dbReference type="Proteomes" id="UP000036987">
    <property type="component" value="Unassembled WGS sequence"/>
</dbReference>
<dbReference type="InterPro" id="IPR005202">
    <property type="entry name" value="TF_GRAS"/>
</dbReference>
<dbReference type="EMBL" id="LFYR01000988">
    <property type="protein sequence ID" value="KMZ65986.1"/>
    <property type="molecule type" value="Genomic_DNA"/>
</dbReference>
<evidence type="ECO:0000313" key="5">
    <source>
        <dbReference type="Proteomes" id="UP000036987"/>
    </source>
</evidence>
<organism evidence="4 5">
    <name type="scientific">Zostera marina</name>
    <name type="common">Eelgrass</name>
    <dbReference type="NCBI Taxonomy" id="29655"/>
    <lineage>
        <taxon>Eukaryota</taxon>
        <taxon>Viridiplantae</taxon>
        <taxon>Streptophyta</taxon>
        <taxon>Embryophyta</taxon>
        <taxon>Tracheophyta</taxon>
        <taxon>Spermatophyta</taxon>
        <taxon>Magnoliopsida</taxon>
        <taxon>Liliopsida</taxon>
        <taxon>Zosteraceae</taxon>
        <taxon>Zostera</taxon>
    </lineage>
</organism>
<name>A0A0K9PAH6_ZOSMR</name>
<dbReference type="OrthoDB" id="1890360at2759"/>
<dbReference type="Pfam" id="PF03514">
    <property type="entry name" value="GRAS"/>
    <property type="match status" value="1"/>
</dbReference>
<evidence type="ECO:0000313" key="4">
    <source>
        <dbReference type="EMBL" id="KMZ65986.1"/>
    </source>
</evidence>
<sequence length="101" mass="11493">MQFTPLLLRSLLECVRVIDNDPDLAANYLIRIRESTSDYGDPTERMAFYFAKALYSCVSEHHQLCSTSYNSLTSLLPEELTLCYKDVNASCGVNESRIDVF</sequence>
<proteinExistence type="inferred from homology"/>
<dbReference type="PROSITE" id="PS50985">
    <property type="entry name" value="GRAS"/>
    <property type="match status" value="1"/>
</dbReference>